<dbReference type="InterPro" id="IPR005804">
    <property type="entry name" value="FA_desaturase_dom"/>
</dbReference>
<evidence type="ECO:0000256" key="7">
    <source>
        <dbReference type="ARBA" id="ARBA00023002"/>
    </source>
</evidence>
<dbReference type="PANTHER" id="PTHR11351:SF31">
    <property type="entry name" value="DESATURASE 1, ISOFORM A-RELATED"/>
    <property type="match status" value="1"/>
</dbReference>
<feature type="transmembrane region" description="Helical" evidence="12">
    <location>
        <begin position="40"/>
        <end position="61"/>
    </location>
</feature>
<proteinExistence type="inferred from homology"/>
<dbReference type="RefSeq" id="WP_221763265.1">
    <property type="nucleotide sequence ID" value="NZ_AP024110.1"/>
</dbReference>
<feature type="domain" description="Fatty acid desaturase" evidence="13">
    <location>
        <begin position="59"/>
        <end position="285"/>
    </location>
</feature>
<dbReference type="PANTHER" id="PTHR11351">
    <property type="entry name" value="ACYL-COA DESATURASE"/>
    <property type="match status" value="1"/>
</dbReference>
<evidence type="ECO:0000256" key="1">
    <source>
        <dbReference type="ARBA" id="ARBA00004141"/>
    </source>
</evidence>
<organism evidence="14 15">
    <name type="scientific">Methyloradius palustris</name>
    <dbReference type="NCBI Taxonomy" id="2778876"/>
    <lineage>
        <taxon>Bacteria</taxon>
        <taxon>Pseudomonadati</taxon>
        <taxon>Pseudomonadota</taxon>
        <taxon>Betaproteobacteria</taxon>
        <taxon>Nitrosomonadales</taxon>
        <taxon>Methylophilaceae</taxon>
        <taxon>Methyloradius</taxon>
    </lineage>
</organism>
<dbReference type="InterPro" id="IPR015876">
    <property type="entry name" value="Acyl-CoA_DS"/>
</dbReference>
<gene>
    <name evidence="14" type="primary">desC</name>
    <name evidence="14" type="ORF">ZMTM_14020</name>
</gene>
<dbReference type="GO" id="GO:0006633">
    <property type="term" value="P:fatty acid biosynthetic process"/>
    <property type="evidence" value="ECO:0007669"/>
    <property type="project" value="UniProtKB-KW"/>
</dbReference>
<comment type="similarity">
    <text evidence="2">Belongs to the fatty acid desaturase type 2 family.</text>
</comment>
<evidence type="ECO:0000313" key="15">
    <source>
        <dbReference type="Proteomes" id="UP000826722"/>
    </source>
</evidence>
<evidence type="ECO:0000256" key="10">
    <source>
        <dbReference type="ARBA" id="ARBA00023136"/>
    </source>
</evidence>
<keyword evidence="6 12" id="KW-1133">Transmembrane helix</keyword>
<keyword evidence="7" id="KW-0560">Oxidoreductase</keyword>
<dbReference type="Proteomes" id="UP000826722">
    <property type="component" value="Chromosome"/>
</dbReference>
<evidence type="ECO:0000256" key="6">
    <source>
        <dbReference type="ARBA" id="ARBA00022989"/>
    </source>
</evidence>
<keyword evidence="15" id="KW-1185">Reference proteome</keyword>
<evidence type="ECO:0000256" key="3">
    <source>
        <dbReference type="ARBA" id="ARBA00022516"/>
    </source>
</evidence>
<dbReference type="CDD" id="cd03505">
    <property type="entry name" value="Delta9-FADS-like"/>
    <property type="match status" value="1"/>
</dbReference>
<dbReference type="Pfam" id="PF00487">
    <property type="entry name" value="FA_desaturase"/>
    <property type="match status" value="1"/>
</dbReference>
<evidence type="ECO:0000256" key="8">
    <source>
        <dbReference type="ARBA" id="ARBA00023004"/>
    </source>
</evidence>
<keyword evidence="3" id="KW-0444">Lipid biosynthesis</keyword>
<evidence type="ECO:0000256" key="12">
    <source>
        <dbReference type="SAM" id="Phobius"/>
    </source>
</evidence>
<keyword evidence="11" id="KW-0275">Fatty acid biosynthesis</keyword>
<feature type="transmembrane region" description="Helical" evidence="12">
    <location>
        <begin position="176"/>
        <end position="198"/>
    </location>
</feature>
<evidence type="ECO:0000256" key="9">
    <source>
        <dbReference type="ARBA" id="ARBA00023098"/>
    </source>
</evidence>
<dbReference type="EMBL" id="AP024110">
    <property type="protein sequence ID" value="BCM25143.1"/>
    <property type="molecule type" value="Genomic_DNA"/>
</dbReference>
<dbReference type="PRINTS" id="PR00075">
    <property type="entry name" value="FACDDSATRASE"/>
</dbReference>
<dbReference type="GO" id="GO:0016717">
    <property type="term" value="F:oxidoreductase activity, acting on paired donors, with oxidation of a pair of donors resulting in the reduction of molecular oxygen to two molecules of water"/>
    <property type="evidence" value="ECO:0007669"/>
    <property type="project" value="InterPro"/>
</dbReference>
<sequence length="317" mass="36683">MQVSNKHSIFTRLTRWLDSSLVPEVSAADANQKQVDWLRVLPFVLMHLACLSVIWVGWSAFAVGFAITLYVLRMFAVTGFYHRYFAHKAFRTSRFMQFLFAVLGATSVQRGPLWWASHHRHHHAYSDRDEDAHSPVRHGFFWSHLGWFLSNTHFATKHERVKDFTKFPELMFLDRFDVLVPIFFALSIYGFGSLLEAYAPELDTSGLQLLVWGFVVSTVVLYHATFSVNSLAHGWGNRRYATKDQSRNNLIIALFTLGEGWHNNHHHFPGSAKQGFYWWEIDLTFYGLKALEACGLIWDLRAVPKHIREAHQVEATL</sequence>
<reference evidence="14" key="1">
    <citation type="journal article" date="2021" name="Arch. Microbiol.">
        <title>Methyloradius palustris gen. nov., sp. nov., a methanol-oxidizing bacterium isolated from snow.</title>
        <authorList>
            <person name="Miyadera T."/>
            <person name="Kojima H."/>
            <person name="Fukui M."/>
        </authorList>
    </citation>
    <scope>NUCLEOTIDE SEQUENCE</scope>
    <source>
        <strain evidence="14">Zm11</strain>
    </source>
</reference>
<dbReference type="KEGG" id="mpau:ZMTM_14020"/>
<feature type="transmembrane region" description="Helical" evidence="12">
    <location>
        <begin position="210"/>
        <end position="232"/>
    </location>
</feature>
<keyword evidence="8" id="KW-0408">Iron</keyword>
<protein>
    <submittedName>
        <fullName evidence="14">Delta 9 acyl-lipid fatty acid desaturase</fullName>
    </submittedName>
</protein>
<evidence type="ECO:0000256" key="5">
    <source>
        <dbReference type="ARBA" id="ARBA00022832"/>
    </source>
</evidence>
<keyword evidence="4 12" id="KW-0812">Transmembrane</keyword>
<evidence type="ECO:0000256" key="4">
    <source>
        <dbReference type="ARBA" id="ARBA00022692"/>
    </source>
</evidence>
<name>A0A8D5GCW7_9PROT</name>
<keyword evidence="9" id="KW-0443">Lipid metabolism</keyword>
<keyword evidence="5" id="KW-0276">Fatty acid metabolism</keyword>
<feature type="transmembrane region" description="Helical" evidence="12">
    <location>
        <begin position="67"/>
        <end position="86"/>
    </location>
</feature>
<accession>A0A8D5GCW7</accession>
<evidence type="ECO:0000256" key="2">
    <source>
        <dbReference type="ARBA" id="ARBA00008749"/>
    </source>
</evidence>
<evidence type="ECO:0000259" key="13">
    <source>
        <dbReference type="Pfam" id="PF00487"/>
    </source>
</evidence>
<dbReference type="AlphaFoldDB" id="A0A8D5GCW7"/>
<evidence type="ECO:0000256" key="11">
    <source>
        <dbReference type="ARBA" id="ARBA00023160"/>
    </source>
</evidence>
<keyword evidence="10 12" id="KW-0472">Membrane</keyword>
<comment type="subcellular location">
    <subcellularLocation>
        <location evidence="1">Membrane</location>
        <topology evidence="1">Multi-pass membrane protein</topology>
    </subcellularLocation>
</comment>
<evidence type="ECO:0000313" key="14">
    <source>
        <dbReference type="EMBL" id="BCM25143.1"/>
    </source>
</evidence>
<dbReference type="GO" id="GO:0016020">
    <property type="term" value="C:membrane"/>
    <property type="evidence" value="ECO:0007669"/>
    <property type="project" value="UniProtKB-SubCell"/>
</dbReference>